<dbReference type="Pfam" id="PF04230">
    <property type="entry name" value="PS_pyruv_trans"/>
    <property type="match status" value="1"/>
</dbReference>
<dbReference type="InterPro" id="IPR007345">
    <property type="entry name" value="Polysacch_pyruvyl_Trfase"/>
</dbReference>
<proteinExistence type="predicted"/>
<accession>A0A543Q3A1</accession>
<protein>
    <recommendedName>
        <fullName evidence="1">Polysaccharide pyruvyl transferase domain-containing protein</fullName>
    </recommendedName>
</protein>
<evidence type="ECO:0000313" key="3">
    <source>
        <dbReference type="Proteomes" id="UP000315403"/>
    </source>
</evidence>
<feature type="domain" description="Polysaccharide pyruvyl transferase" evidence="1">
    <location>
        <begin position="13"/>
        <end position="139"/>
    </location>
</feature>
<comment type="caution">
    <text evidence="2">The sequence shown here is derived from an EMBL/GenBank/DDBJ whole genome shotgun (WGS) entry which is preliminary data.</text>
</comment>
<dbReference type="RefSeq" id="WP_142086659.1">
    <property type="nucleotide sequence ID" value="NZ_SZUV01000001.1"/>
</dbReference>
<dbReference type="AlphaFoldDB" id="A0A543Q3A1"/>
<name>A0A543Q3A1_ACITH</name>
<reference evidence="2 3" key="1">
    <citation type="submission" date="2019-03" db="EMBL/GenBank/DDBJ databases">
        <title>New insights into Acidothiobacillus thiooxidans sulfur metabolism through coupled gene expression, solution geochemistry, microscopy and spectroscopy analyses.</title>
        <authorList>
            <person name="Camacho D."/>
            <person name="Frazao R."/>
            <person name="Fouillen A."/>
            <person name="Nanci A."/>
            <person name="Lang B.F."/>
            <person name="Apte S.C."/>
            <person name="Baron C."/>
            <person name="Warren L.A."/>
        </authorList>
    </citation>
    <scope>NUCLEOTIDE SEQUENCE [LARGE SCALE GENOMIC DNA]</scope>
    <source>
        <strain evidence="2 3">ATCC 19377</strain>
    </source>
</reference>
<organism evidence="2 3">
    <name type="scientific">Acidithiobacillus thiooxidans ATCC 19377</name>
    <dbReference type="NCBI Taxonomy" id="637390"/>
    <lineage>
        <taxon>Bacteria</taxon>
        <taxon>Pseudomonadati</taxon>
        <taxon>Pseudomonadota</taxon>
        <taxon>Acidithiobacillia</taxon>
        <taxon>Acidithiobacillales</taxon>
        <taxon>Acidithiobacillaceae</taxon>
        <taxon>Acidithiobacillus</taxon>
    </lineage>
</organism>
<evidence type="ECO:0000259" key="1">
    <source>
        <dbReference type="Pfam" id="PF04230"/>
    </source>
</evidence>
<sequence length="140" mass="16286">MNIYIITTAGFPNYGDELLLETWLEHIVKKYPKAVIWVDCHSPGMVSAMFSDNFRKVRFTDFVWRVMWDCPFHSSSESMVYGLGAWTTHQVTWKRFHHAARHIQQADVVHIIGAGFINNIWPRHLAILGIVRAAPYLKKM</sequence>
<dbReference type="EMBL" id="SZUV01000001">
    <property type="protein sequence ID" value="TQN50814.1"/>
    <property type="molecule type" value="Genomic_DNA"/>
</dbReference>
<evidence type="ECO:0000313" key="2">
    <source>
        <dbReference type="EMBL" id="TQN50814.1"/>
    </source>
</evidence>
<gene>
    <name evidence="2" type="ORF">DLNHIDIE_00670</name>
</gene>
<dbReference type="Proteomes" id="UP000315403">
    <property type="component" value="Unassembled WGS sequence"/>
</dbReference>